<dbReference type="Pfam" id="PF01841">
    <property type="entry name" value="Transglut_core"/>
    <property type="match status" value="1"/>
</dbReference>
<keyword evidence="4 6" id="KW-0720">Serine protease</keyword>
<keyword evidence="9" id="KW-0472">Membrane</keyword>
<keyword evidence="9" id="KW-0812">Transmembrane</keyword>
<feature type="active site" description="Charge relay system" evidence="5 6">
    <location>
        <position position="436"/>
    </location>
</feature>
<dbReference type="SUPFAM" id="SSF54001">
    <property type="entry name" value="Cysteine proteinases"/>
    <property type="match status" value="1"/>
</dbReference>
<dbReference type="InterPro" id="IPR015500">
    <property type="entry name" value="Peptidase_S8_subtilisin-rel"/>
</dbReference>
<dbReference type="PROSITE" id="PS51892">
    <property type="entry name" value="SUBTILASE"/>
    <property type="match status" value="1"/>
</dbReference>
<organism evidence="11 12">
    <name type="scientific">Micromonospora endophytica</name>
    <dbReference type="NCBI Taxonomy" id="515350"/>
    <lineage>
        <taxon>Bacteria</taxon>
        <taxon>Bacillati</taxon>
        <taxon>Actinomycetota</taxon>
        <taxon>Actinomycetes</taxon>
        <taxon>Micromonosporales</taxon>
        <taxon>Micromonosporaceae</taxon>
        <taxon>Micromonospora</taxon>
    </lineage>
</organism>
<dbReference type="InterPro" id="IPR050131">
    <property type="entry name" value="Peptidase_S8_subtilisin-like"/>
</dbReference>
<feature type="compositionally biased region" description="Low complexity" evidence="8">
    <location>
        <begin position="1572"/>
        <end position="1589"/>
    </location>
</feature>
<dbReference type="SMART" id="SM00460">
    <property type="entry name" value="TGc"/>
    <property type="match status" value="1"/>
</dbReference>
<evidence type="ECO:0000256" key="7">
    <source>
        <dbReference type="RuleBase" id="RU003355"/>
    </source>
</evidence>
<accession>A0A2W2CXL9</accession>
<evidence type="ECO:0000256" key="3">
    <source>
        <dbReference type="ARBA" id="ARBA00022801"/>
    </source>
</evidence>
<dbReference type="GO" id="GO:0006508">
    <property type="term" value="P:proteolysis"/>
    <property type="evidence" value="ECO:0007669"/>
    <property type="project" value="UniProtKB-KW"/>
</dbReference>
<evidence type="ECO:0000256" key="4">
    <source>
        <dbReference type="ARBA" id="ARBA00022825"/>
    </source>
</evidence>
<dbReference type="PANTHER" id="PTHR43806">
    <property type="entry name" value="PEPTIDASE S8"/>
    <property type="match status" value="1"/>
</dbReference>
<feature type="region of interest" description="Disordered" evidence="8">
    <location>
        <begin position="1268"/>
        <end position="1293"/>
    </location>
</feature>
<evidence type="ECO:0000256" key="9">
    <source>
        <dbReference type="SAM" id="Phobius"/>
    </source>
</evidence>
<dbReference type="InterPro" id="IPR023827">
    <property type="entry name" value="Peptidase_S8_Asp-AS"/>
</dbReference>
<reference evidence="11 12" key="1">
    <citation type="submission" date="2018-01" db="EMBL/GenBank/DDBJ databases">
        <title>Draft genome sequence of Jishengella endophytica.</title>
        <authorList>
            <person name="Sahin N."/>
            <person name="Ay H."/>
            <person name="Saygin H."/>
        </authorList>
    </citation>
    <scope>NUCLEOTIDE SEQUENCE [LARGE SCALE GENOMIC DNA]</scope>
    <source>
        <strain evidence="11 12">DSM 45430</strain>
    </source>
</reference>
<evidence type="ECO:0000256" key="8">
    <source>
        <dbReference type="SAM" id="MobiDB-lite"/>
    </source>
</evidence>
<feature type="transmembrane region" description="Helical" evidence="9">
    <location>
        <begin position="987"/>
        <end position="1012"/>
    </location>
</feature>
<comment type="caution">
    <text evidence="11">The sequence shown here is derived from an EMBL/GenBank/DDBJ whole genome shotgun (WGS) entry which is preliminary data.</text>
</comment>
<evidence type="ECO:0000256" key="6">
    <source>
        <dbReference type="PROSITE-ProRule" id="PRU01240"/>
    </source>
</evidence>
<keyword evidence="9" id="KW-1133">Transmembrane helix</keyword>
<dbReference type="GO" id="GO:0004252">
    <property type="term" value="F:serine-type endopeptidase activity"/>
    <property type="evidence" value="ECO:0007669"/>
    <property type="project" value="UniProtKB-UniRule"/>
</dbReference>
<evidence type="ECO:0000313" key="12">
    <source>
        <dbReference type="Proteomes" id="UP000248627"/>
    </source>
</evidence>
<keyword evidence="12" id="KW-1185">Reference proteome</keyword>
<feature type="active site" description="Charge relay system" evidence="5 6">
    <location>
        <position position="261"/>
    </location>
</feature>
<feature type="region of interest" description="Disordered" evidence="8">
    <location>
        <begin position="1675"/>
        <end position="1727"/>
    </location>
</feature>
<dbReference type="PROSITE" id="PS00136">
    <property type="entry name" value="SUBTILASE_ASP"/>
    <property type="match status" value="1"/>
</dbReference>
<dbReference type="Pfam" id="PF11992">
    <property type="entry name" value="TgpA_N"/>
    <property type="match status" value="1"/>
</dbReference>
<evidence type="ECO:0000313" key="11">
    <source>
        <dbReference type="EMBL" id="PZF89776.1"/>
    </source>
</evidence>
<dbReference type="InterPro" id="IPR038765">
    <property type="entry name" value="Papain-like_cys_pep_sf"/>
</dbReference>
<keyword evidence="3 6" id="KW-0378">Hydrolase</keyword>
<dbReference type="InterPro" id="IPR002931">
    <property type="entry name" value="Transglutaminase-like"/>
</dbReference>
<dbReference type="PROSITE" id="PS00138">
    <property type="entry name" value="SUBTILASE_SER"/>
    <property type="match status" value="1"/>
</dbReference>
<dbReference type="InterPro" id="IPR023828">
    <property type="entry name" value="Peptidase_S8_Ser-AS"/>
</dbReference>
<dbReference type="PRINTS" id="PR00723">
    <property type="entry name" value="SUBTILISIN"/>
</dbReference>
<feature type="domain" description="Transglutaminase-like" evidence="10">
    <location>
        <begin position="1481"/>
        <end position="1546"/>
    </location>
</feature>
<feature type="transmembrane region" description="Helical" evidence="9">
    <location>
        <begin position="1018"/>
        <end position="1041"/>
    </location>
</feature>
<feature type="region of interest" description="Disordered" evidence="8">
    <location>
        <begin position="1545"/>
        <end position="1600"/>
    </location>
</feature>
<evidence type="ECO:0000256" key="5">
    <source>
        <dbReference type="PIRSR" id="PIRSR615500-1"/>
    </source>
</evidence>
<gene>
    <name evidence="11" type="ORF">C1I93_23590</name>
</gene>
<feature type="compositionally biased region" description="Basic and acidic residues" evidence="8">
    <location>
        <begin position="1546"/>
        <end position="1565"/>
    </location>
</feature>
<comment type="similarity">
    <text evidence="1 6 7">Belongs to the peptidase S8 family.</text>
</comment>
<dbReference type="PROSITE" id="PS00137">
    <property type="entry name" value="SUBTILASE_HIS"/>
    <property type="match status" value="1"/>
</dbReference>
<dbReference type="Gene3D" id="3.40.50.200">
    <property type="entry name" value="Peptidase S8/S53 domain"/>
    <property type="match status" value="1"/>
</dbReference>
<feature type="transmembrane region" description="Helical" evidence="9">
    <location>
        <begin position="1133"/>
        <end position="1151"/>
    </location>
</feature>
<dbReference type="PANTHER" id="PTHR43806:SF11">
    <property type="entry name" value="CEREVISIN-RELATED"/>
    <property type="match status" value="1"/>
</dbReference>
<dbReference type="InterPro" id="IPR022398">
    <property type="entry name" value="Peptidase_S8_His-AS"/>
</dbReference>
<dbReference type="InterPro" id="IPR036852">
    <property type="entry name" value="Peptidase_S8/S53_dom_sf"/>
</dbReference>
<evidence type="ECO:0000259" key="10">
    <source>
        <dbReference type="SMART" id="SM00460"/>
    </source>
</evidence>
<sequence>MAAALVLGLGQPGWAAPGGGAPSGDSGTVRGVGVLAGAVDQAATVTLITGDRVSRDRSGRVTIHPSKDRASIRFSRYEINGELHVVPADAVPLIGSGVLDRRLFNITKLIEYGYHDAARDRLPMIVAYPDGAAARRGGSPLPGAEVRVDRELPAIEGAAVSADKDDLAEVWQKLTGNEASDASRIGGVERLWLDGKRRLAVDRGAQQIGAPAAYQAGFTGAGVTVAVIDSGVDTTHPDLVDVVTDAVTFLPDTDPIDRYGHGTHVASTIAGSGAASGGKYRGVAPDAKLVSAKVCEVWCDDSAILEAMHWAAVDKQATVINMSLGGWDGPEIDPAEEAVNTLTAQTGALFVVAAGNAGPYEKSIGSPASADAALAVGAVDRDGTLADFSSRGARIGDDGVKPDVTAPGVGIVAAKAAEGTMGIPVGEHYVAESGTSMAAPHVAGAAALLAQQHPEWDATRLKSLLMGSANPRPGDTAYQQGAGLVDLARAVGQPVTADPPSVSYGRTQWPHQDDEPITRTVTYRNDGTEALTLDLTWQVTGPDGKAAPAGMFHTGAPRVTVPAGGTAEVTATVDTRVDAADGYYSGHLVATAGQVRTVVPVGVYREVESYDVTVKHLDSAGAPSDTHFTVLTGIDGPTIDFVDSAEGGTGTLRLPTGKYTVSSIIDEFGERERSSLLNRPEIAVNRDLTISVDARKAKPVTATAPDRTARSMKAEVGVLFDIFDSPPGRFEIIADEFGSLYSAQLGGQGSAENISGYVSHQWGKPDGEGGFTGTPYVYHLGEGFPGRLPTGYHRDVKRAELATVRHEIGGERLGNYVERYVAAEFDGVYGSASAVAVPVADKWTEYFSTTDVAWSGALFFAQQAEGEPQPEFRSLLFSELERYQAGRSYRDTWNEAPTGPTLLRTDSPIGNAARIEDVILVDVPLFGDAAGHGGYSAADTGRTALYRGDELVGGADAAGRGRPGGGGRAGRRGVRRRVGRGAPVVRLLRAVPAALFALVLPAVLVAMVTLAGMALDRVYAGSLLTVLVAGAALGSVLVSVVARRLPSWLVAPVSVLAMAGWTAWGLRLAADRAALPGGFGEVVGDAARNGIPRLLTAMIPVEPTPDTVLVPLVAAWLAGLAGAEVALRAGRVLLGYLPAALFFAGAVYVVGPNAEPAIGETVALVAVAALGLAVSGRPAGGDPVDELSPAARAGVRARLVVASAAGTAVVVALAALLGPALAALVQTRPVDPRRYVEPPQVETLDENPLIRISGWALHPEQELFQVTTERSGVPDQPDPVAEDADPDQARPAATGGGVRIRLAVLSDYDGVTWRVGATYRNAGRILPTVRPAAHTTVETVRQDITVGDLSGRLLPAVATPLEVSGARVAYDLDTGTLIRPDGLSPGLRYTVTSARERPNGELLPVANTPAGAEVARVLHVADGAPEQVRRLAAQLAEENGAPYARALAIEEWLAEHYRLVADAPSGHAYPNLAFFLFGPAGGGGQRGTSEQFAAAFAVLGRLAGLPTRVVVGFAAPASGPVRAANAYAWPEVLFDGLGWVPFDPLPRPDEEPRPVEEDFRPKPEEPPPSEQPEPTLEPTASPSPQAAPGGSAGGGGPSTPMLVAGAGGGLLLVVAVLLATLAGLRRAQTRNRLRRGDPGQRIAGAWREVTDALRLAGQPVAADLSATEVADAARRALAAESTPTSGADAADSTPTSGADAAESTPTSGTDPAGWRVAEGQRSVEPPPPAAVRAVAELARLVNQVGFAPGGVTAEQAGVAAEAASAYTGALRATLPRWRRLLWTVHPGPLRWSR</sequence>
<evidence type="ECO:0000256" key="2">
    <source>
        <dbReference type="ARBA" id="ARBA00022670"/>
    </source>
</evidence>
<protein>
    <recommendedName>
        <fullName evidence="10">Transglutaminase-like domain-containing protein</fullName>
    </recommendedName>
</protein>
<name>A0A2W2CXL9_9ACTN</name>
<dbReference type="InterPro" id="IPR000209">
    <property type="entry name" value="Peptidase_S8/S53_dom"/>
</dbReference>
<feature type="transmembrane region" description="Helical" evidence="9">
    <location>
        <begin position="1157"/>
        <end position="1176"/>
    </location>
</feature>
<feature type="transmembrane region" description="Helical" evidence="9">
    <location>
        <begin position="1108"/>
        <end position="1126"/>
    </location>
</feature>
<proteinExistence type="inferred from homology"/>
<feature type="transmembrane region" description="Helical" evidence="9">
    <location>
        <begin position="1197"/>
        <end position="1225"/>
    </location>
</feature>
<dbReference type="InterPro" id="IPR021878">
    <property type="entry name" value="TgpA_N"/>
</dbReference>
<dbReference type="Pfam" id="PF00082">
    <property type="entry name" value="Peptidase_S8"/>
    <property type="match status" value="1"/>
</dbReference>
<feature type="transmembrane region" description="Helical" evidence="9">
    <location>
        <begin position="1601"/>
        <end position="1624"/>
    </location>
</feature>
<keyword evidence="2 6" id="KW-0645">Protease</keyword>
<dbReference type="Gene3D" id="3.10.620.30">
    <property type="match status" value="1"/>
</dbReference>
<dbReference type="EMBL" id="POTX01000207">
    <property type="protein sequence ID" value="PZF89776.1"/>
    <property type="molecule type" value="Genomic_DNA"/>
</dbReference>
<dbReference type="Proteomes" id="UP000248627">
    <property type="component" value="Unassembled WGS sequence"/>
</dbReference>
<dbReference type="SUPFAM" id="SSF52743">
    <property type="entry name" value="Subtilisin-like"/>
    <property type="match status" value="1"/>
</dbReference>
<feature type="active site" description="Charge relay system" evidence="5 6">
    <location>
        <position position="229"/>
    </location>
</feature>
<evidence type="ECO:0000256" key="1">
    <source>
        <dbReference type="ARBA" id="ARBA00011073"/>
    </source>
</evidence>